<dbReference type="GO" id="GO:0008757">
    <property type="term" value="F:S-adenosylmethionine-dependent methyltransferase activity"/>
    <property type="evidence" value="ECO:0007669"/>
    <property type="project" value="InterPro"/>
</dbReference>
<dbReference type="RefSeq" id="WP_114125310.1">
    <property type="nucleotide sequence ID" value="NZ_QOUI01000002.1"/>
</dbReference>
<accession>A0A367YXI0</accession>
<keyword evidence="2" id="KW-0949">S-adenosyl-L-methionine</keyword>
<keyword evidence="5" id="KW-0808">Transferase</keyword>
<dbReference type="PIRSF" id="PIRSF018249">
    <property type="entry name" value="MyrA_prd"/>
    <property type="match status" value="1"/>
</dbReference>
<dbReference type="Gene3D" id="3.40.50.150">
    <property type="entry name" value="Vaccinia Virus protein VP39"/>
    <property type="match status" value="1"/>
</dbReference>
<gene>
    <name evidence="5" type="ORF">DT076_03615</name>
</gene>
<sequence>MSGGALALVQPLLRCPVAGHREPRGLDLLDGGRRLRCADGHSFDIARQGHVNLMGGVAAGANADTAAMVAARERVHDAGLLDLVGGALVEACADLGEAARLVETGGGTGQHLARVVAAGSQRVGLSTDVSTAAARRAARVHPRVASVVADSWRPWPLLDGRVDAVLVVFAPRNAAEAQRVLRPGGTLVVVTPEPDHLDGLRGRAGLMTVQADKAERLDEQLGGRFEPVSRHAERRRVELSDEAAADLALMGPNGHHTDRESLLRRRPGGPVTLSVRVARYRRSGA</sequence>
<dbReference type="GO" id="GO:0032259">
    <property type="term" value="P:methylation"/>
    <property type="evidence" value="ECO:0007669"/>
    <property type="project" value="UniProtKB-KW"/>
</dbReference>
<keyword evidence="6" id="KW-1185">Reference proteome</keyword>
<feature type="binding site" evidence="1">
    <location>
        <position position="41"/>
    </location>
    <ligand>
        <name>Zn(2+)</name>
        <dbReference type="ChEBI" id="CHEBI:29105"/>
    </ligand>
</feature>
<dbReference type="InterPro" id="IPR048647">
    <property type="entry name" value="RlmA_N"/>
</dbReference>
<evidence type="ECO:0000313" key="6">
    <source>
        <dbReference type="Proteomes" id="UP000252770"/>
    </source>
</evidence>
<evidence type="ECO:0000256" key="2">
    <source>
        <dbReference type="PIRSR" id="PIRSR018249-2"/>
    </source>
</evidence>
<evidence type="ECO:0000259" key="3">
    <source>
        <dbReference type="Pfam" id="PF08241"/>
    </source>
</evidence>
<dbReference type="InterPro" id="IPR029063">
    <property type="entry name" value="SAM-dependent_MTases_sf"/>
</dbReference>
<feature type="binding site" evidence="2">
    <location>
        <position position="196"/>
    </location>
    <ligand>
        <name>S-adenosyl-L-methionine</name>
        <dbReference type="ChEBI" id="CHEBI:59789"/>
    </ligand>
</feature>
<proteinExistence type="predicted"/>
<dbReference type="AlphaFoldDB" id="A0A367YXI0"/>
<dbReference type="EMBL" id="QOUI01000002">
    <property type="protein sequence ID" value="RCK70538.1"/>
    <property type="molecule type" value="Genomic_DNA"/>
</dbReference>
<protein>
    <submittedName>
        <fullName evidence="5">Methyltransferase domain-containing protein</fullName>
    </submittedName>
</protein>
<organism evidence="5 6">
    <name type="scientific">Desertihabitans brevis</name>
    <dbReference type="NCBI Taxonomy" id="2268447"/>
    <lineage>
        <taxon>Bacteria</taxon>
        <taxon>Bacillati</taxon>
        <taxon>Actinomycetota</taxon>
        <taxon>Actinomycetes</taxon>
        <taxon>Propionibacteriales</taxon>
        <taxon>Propionibacteriaceae</taxon>
        <taxon>Desertihabitans</taxon>
    </lineage>
</organism>
<dbReference type="Pfam" id="PF08241">
    <property type="entry name" value="Methyltransf_11"/>
    <property type="match status" value="1"/>
</dbReference>
<keyword evidence="1" id="KW-0479">Metal-binding</keyword>
<feature type="domain" description="Methyltransferase type 11" evidence="3">
    <location>
        <begin position="103"/>
        <end position="189"/>
    </location>
</feature>
<evidence type="ECO:0000313" key="5">
    <source>
        <dbReference type="EMBL" id="RCK70538.1"/>
    </source>
</evidence>
<dbReference type="CDD" id="cd02440">
    <property type="entry name" value="AdoMet_MTases"/>
    <property type="match status" value="1"/>
</dbReference>
<dbReference type="Pfam" id="PF21302">
    <property type="entry name" value="Zn_ribbon_RlmA"/>
    <property type="match status" value="1"/>
</dbReference>
<name>A0A367YXI0_9ACTN</name>
<evidence type="ECO:0000259" key="4">
    <source>
        <dbReference type="Pfam" id="PF21302"/>
    </source>
</evidence>
<feature type="domain" description="23S rRNA (guanine(745)-N(1))-methyltransferase N-terminal" evidence="4">
    <location>
        <begin position="28"/>
        <end position="54"/>
    </location>
</feature>
<keyword evidence="1" id="KW-0862">Zinc</keyword>
<evidence type="ECO:0000256" key="1">
    <source>
        <dbReference type="PIRSR" id="PIRSR018249-1"/>
    </source>
</evidence>
<dbReference type="Proteomes" id="UP000252770">
    <property type="component" value="Unassembled WGS sequence"/>
</dbReference>
<keyword evidence="5" id="KW-0489">Methyltransferase</keyword>
<dbReference type="InterPro" id="IPR013216">
    <property type="entry name" value="Methyltransf_11"/>
</dbReference>
<feature type="binding site" evidence="2">
    <location>
        <begin position="108"/>
        <end position="109"/>
    </location>
    <ligand>
        <name>S-adenosyl-L-methionine</name>
        <dbReference type="ChEBI" id="CHEBI:59789"/>
    </ligand>
</feature>
<comment type="caution">
    <text evidence="5">The sequence shown here is derived from an EMBL/GenBank/DDBJ whole genome shotgun (WGS) entry which is preliminary data.</text>
</comment>
<feature type="binding site" evidence="1">
    <location>
        <position position="37"/>
    </location>
    <ligand>
        <name>Zn(2+)</name>
        <dbReference type="ChEBI" id="CHEBI:29105"/>
    </ligand>
</feature>
<dbReference type="GO" id="GO:0046872">
    <property type="term" value="F:metal ion binding"/>
    <property type="evidence" value="ECO:0007669"/>
    <property type="project" value="UniProtKB-KW"/>
</dbReference>
<dbReference type="SUPFAM" id="SSF53335">
    <property type="entry name" value="S-adenosyl-L-methionine-dependent methyltransferases"/>
    <property type="match status" value="1"/>
</dbReference>
<dbReference type="InterPro" id="IPR016718">
    <property type="entry name" value="rRNA_m1G-MeTrfase_A_prd"/>
</dbReference>
<reference evidence="5 6" key="1">
    <citation type="submission" date="2018-07" db="EMBL/GenBank/DDBJ databases">
        <title>Desertimonas flava gen. nov. sp. nov.</title>
        <authorList>
            <person name="Liu S."/>
        </authorList>
    </citation>
    <scope>NUCLEOTIDE SEQUENCE [LARGE SCALE GENOMIC DNA]</scope>
    <source>
        <strain evidence="5 6">16Sb5-5</strain>
    </source>
</reference>